<sequence>MPLPRLTLTPEVSHGPLDGAWWPRCDALEIELPSLVGSLEPEPGAAIQVTVDPAGWPDAPRTVMAPGRVIAVEPAGPGSDAHVITLDCGTVGRWVLLVVPPEAPAGTAVRLLAAAADPENPLTAARMLMLAWGCPQAVQALGEGRPVGATGEAE</sequence>
<comment type="caution">
    <text evidence="1">The sequence shown here is derived from an EMBL/GenBank/DDBJ whole genome shotgun (WGS) entry which is preliminary data.</text>
</comment>
<reference evidence="1 2" key="1">
    <citation type="submission" date="2015-10" db="EMBL/GenBank/DDBJ databases">
        <title>Draft genome sequence of Streptomyces yokosukanensis DSM 40224, type strain for the species Streptomyces yokosukanensis.</title>
        <authorList>
            <person name="Ruckert C."/>
            <person name="Winkler A."/>
            <person name="Kalinowski J."/>
            <person name="Kampfer P."/>
            <person name="Glaeser S."/>
        </authorList>
    </citation>
    <scope>NUCLEOTIDE SEQUENCE [LARGE SCALE GENOMIC DNA]</scope>
    <source>
        <strain evidence="1 2">DSM 40224</strain>
    </source>
</reference>
<protein>
    <submittedName>
        <fullName evidence="1">Uncharacterized protein</fullName>
    </submittedName>
</protein>
<dbReference type="STRING" id="67386.AQI95_01935"/>
<dbReference type="Pfam" id="PF19457">
    <property type="entry name" value="DUF5994"/>
    <property type="match status" value="1"/>
</dbReference>
<name>A0A124HHM4_9ACTN</name>
<proteinExistence type="predicted"/>
<dbReference type="EMBL" id="LMWN01000001">
    <property type="protein sequence ID" value="KUN10634.1"/>
    <property type="molecule type" value="Genomic_DNA"/>
</dbReference>
<dbReference type="AlphaFoldDB" id="A0A124HHM4"/>
<keyword evidence="2" id="KW-1185">Reference proteome</keyword>
<evidence type="ECO:0000313" key="1">
    <source>
        <dbReference type="EMBL" id="KUN10634.1"/>
    </source>
</evidence>
<dbReference type="InterPro" id="IPR046036">
    <property type="entry name" value="DUF5994"/>
</dbReference>
<gene>
    <name evidence="1" type="ORF">AQI95_01935</name>
</gene>
<evidence type="ECO:0000313" key="2">
    <source>
        <dbReference type="Proteomes" id="UP000053127"/>
    </source>
</evidence>
<accession>A0A124HHM4</accession>
<organism evidence="1 2">
    <name type="scientific">Streptomyces yokosukanensis</name>
    <dbReference type="NCBI Taxonomy" id="67386"/>
    <lineage>
        <taxon>Bacteria</taxon>
        <taxon>Bacillati</taxon>
        <taxon>Actinomycetota</taxon>
        <taxon>Actinomycetes</taxon>
        <taxon>Kitasatosporales</taxon>
        <taxon>Streptomycetaceae</taxon>
        <taxon>Streptomyces</taxon>
    </lineage>
</organism>
<dbReference type="Proteomes" id="UP000053127">
    <property type="component" value="Unassembled WGS sequence"/>
</dbReference>